<feature type="signal peptide" evidence="2">
    <location>
        <begin position="1"/>
        <end position="26"/>
    </location>
</feature>
<accession>A0A5B9W7A3</accession>
<dbReference type="AlphaFoldDB" id="A0A5B9W7A3"/>
<dbReference type="PANTHER" id="PTHR37836">
    <property type="entry name" value="LMO1036 PROTEIN"/>
    <property type="match status" value="1"/>
</dbReference>
<dbReference type="RefSeq" id="WP_168221993.1">
    <property type="nucleotide sequence ID" value="NZ_CP042997.1"/>
</dbReference>
<dbReference type="EMBL" id="CP042997">
    <property type="protein sequence ID" value="QEH36134.1"/>
    <property type="molecule type" value="Genomic_DNA"/>
</dbReference>
<evidence type="ECO:0000256" key="1">
    <source>
        <dbReference type="SAM" id="MobiDB-lite"/>
    </source>
</evidence>
<dbReference type="Pfam" id="PF16586">
    <property type="entry name" value="DUF5060"/>
    <property type="match status" value="1"/>
</dbReference>
<name>A0A5B9W7A3_9BACT</name>
<proteinExistence type="predicted"/>
<evidence type="ECO:0000313" key="5">
    <source>
        <dbReference type="EMBL" id="QEH36134.1"/>
    </source>
</evidence>
<evidence type="ECO:0000259" key="4">
    <source>
        <dbReference type="Pfam" id="PF16586"/>
    </source>
</evidence>
<dbReference type="Pfam" id="PF13204">
    <property type="entry name" value="Apiosidase"/>
    <property type="match status" value="1"/>
</dbReference>
<feature type="domain" description="Apiosidase-like catalytic" evidence="3">
    <location>
        <begin position="138"/>
        <end position="466"/>
    </location>
</feature>
<dbReference type="InterPro" id="IPR013783">
    <property type="entry name" value="Ig-like_fold"/>
</dbReference>
<organism evidence="5 6">
    <name type="scientific">Aquisphaera giovannonii</name>
    <dbReference type="NCBI Taxonomy" id="406548"/>
    <lineage>
        <taxon>Bacteria</taxon>
        <taxon>Pseudomonadati</taxon>
        <taxon>Planctomycetota</taxon>
        <taxon>Planctomycetia</taxon>
        <taxon>Isosphaerales</taxon>
        <taxon>Isosphaeraceae</taxon>
        <taxon>Aquisphaera</taxon>
    </lineage>
</organism>
<feature type="domain" description="DUF5060" evidence="4">
    <location>
        <begin position="39"/>
        <end position="101"/>
    </location>
</feature>
<keyword evidence="2" id="KW-0732">Signal</keyword>
<protein>
    <submittedName>
        <fullName evidence="5">Endoglucanase</fullName>
    </submittedName>
</protein>
<evidence type="ECO:0000313" key="6">
    <source>
        <dbReference type="Proteomes" id="UP000324233"/>
    </source>
</evidence>
<dbReference type="InterPro" id="IPR017853">
    <property type="entry name" value="GH"/>
</dbReference>
<dbReference type="InterPro" id="IPR025277">
    <property type="entry name" value="Apiosidase-like_cat_dom"/>
</dbReference>
<dbReference type="InterPro" id="IPR032260">
    <property type="entry name" value="DUF5060"/>
</dbReference>
<dbReference type="PANTHER" id="PTHR37836:SF2">
    <property type="entry name" value="DUF4038 DOMAIN-CONTAINING PROTEIN"/>
    <property type="match status" value="1"/>
</dbReference>
<dbReference type="Gene3D" id="2.60.40.10">
    <property type="entry name" value="Immunoglobulins"/>
    <property type="match status" value="1"/>
</dbReference>
<dbReference type="Proteomes" id="UP000324233">
    <property type="component" value="Chromosome"/>
</dbReference>
<feature type="region of interest" description="Disordered" evidence="1">
    <location>
        <begin position="525"/>
        <end position="570"/>
    </location>
</feature>
<evidence type="ECO:0000256" key="2">
    <source>
        <dbReference type="SAM" id="SignalP"/>
    </source>
</evidence>
<dbReference type="Gene3D" id="3.20.20.80">
    <property type="entry name" value="Glycosidases"/>
    <property type="match status" value="1"/>
</dbReference>
<dbReference type="SUPFAM" id="SSF51445">
    <property type="entry name" value="(Trans)glycosidases"/>
    <property type="match status" value="1"/>
</dbReference>
<keyword evidence="6" id="KW-1185">Reference proteome</keyword>
<gene>
    <name evidence="5" type="ORF">OJF2_46940</name>
</gene>
<evidence type="ECO:0000259" key="3">
    <source>
        <dbReference type="Pfam" id="PF13204"/>
    </source>
</evidence>
<reference evidence="5 6" key="1">
    <citation type="submission" date="2019-08" db="EMBL/GenBank/DDBJ databases">
        <title>Deep-cultivation of Planctomycetes and their phenomic and genomic characterization uncovers novel biology.</title>
        <authorList>
            <person name="Wiegand S."/>
            <person name="Jogler M."/>
            <person name="Boedeker C."/>
            <person name="Pinto D."/>
            <person name="Vollmers J."/>
            <person name="Rivas-Marin E."/>
            <person name="Kohn T."/>
            <person name="Peeters S.H."/>
            <person name="Heuer A."/>
            <person name="Rast P."/>
            <person name="Oberbeckmann S."/>
            <person name="Bunk B."/>
            <person name="Jeske O."/>
            <person name="Meyerdierks A."/>
            <person name="Storesund J.E."/>
            <person name="Kallscheuer N."/>
            <person name="Luecker S."/>
            <person name="Lage O.M."/>
            <person name="Pohl T."/>
            <person name="Merkel B.J."/>
            <person name="Hornburger P."/>
            <person name="Mueller R.-W."/>
            <person name="Bruemmer F."/>
            <person name="Labrenz M."/>
            <person name="Spormann A.M."/>
            <person name="Op den Camp H."/>
            <person name="Overmann J."/>
            <person name="Amann R."/>
            <person name="Jetten M.S.M."/>
            <person name="Mascher T."/>
            <person name="Medema M.H."/>
            <person name="Devos D.P."/>
            <person name="Kaster A.-K."/>
            <person name="Ovreas L."/>
            <person name="Rohde M."/>
            <person name="Galperin M.Y."/>
            <person name="Jogler C."/>
        </authorList>
    </citation>
    <scope>NUCLEOTIDE SEQUENCE [LARGE SCALE GENOMIC DNA]</scope>
    <source>
        <strain evidence="5 6">OJF2</strain>
    </source>
</reference>
<feature type="chain" id="PRO_5022704793" evidence="2">
    <location>
        <begin position="27"/>
        <end position="570"/>
    </location>
</feature>
<dbReference type="KEGG" id="agv:OJF2_46940"/>
<sequence length="570" mass="62956" precursor="true">MRASLSRPSLAALVAAGLALATSARGEPVVKSKGEANRVVEVALDAGHPIADPFRSVELDATFTTPSGKAVKIPGFWAGGNTWKIRYASPEAGVHRFVTACNWADERGLHEARGEVEVVPATGANALYRRGPIRVAADRRHFEQADGTPFLWLGDTWWMGLCDRLRFPDEFRTLAADRHAKGFNVVQIVAGLYPDMAAFDPRGRNEAGFPWTEKYETIRPEYFDRADERLDELVEHEIVPCVVMAWGYHLPWTGIDAMKRHVRYVIARYGALPVVWCLAGEVNLPYYLEKGFPRGGEKQTRDWEEVIRYARSINGLGRLITVHPTGIEPLSGRLLYADQGLFDFDMLQTGHGRREVLAPTIHALRASLDARPIMPVVNGEVAYEALMGTIPADVPRAMFWSCMLSGAAGHTYGANGIWQLNRRDRPYGKSPHGGTYGPIPWDEAMRLPGSGQIGRGKAFLERYPWQRLEPHPEWASWAGSEGHLPAEVPYTAGIPGGVRITYSPLPRAVALEGLDAGRDYSLRYFDPSQGHTTEGKSFRPDPGGAARVDPPQNATGDWVLAVRPEPTGPR</sequence>